<keyword evidence="1" id="KW-0812">Transmembrane</keyword>
<protein>
    <submittedName>
        <fullName evidence="2">Uncharacterized protein</fullName>
    </submittedName>
</protein>
<feature type="transmembrane region" description="Helical" evidence="1">
    <location>
        <begin position="60"/>
        <end position="80"/>
    </location>
</feature>
<gene>
    <name evidence="2" type="ORF">MNB_ARC-1_527</name>
</gene>
<feature type="transmembrane region" description="Helical" evidence="1">
    <location>
        <begin position="207"/>
        <end position="232"/>
    </location>
</feature>
<evidence type="ECO:0000256" key="1">
    <source>
        <dbReference type="SAM" id="Phobius"/>
    </source>
</evidence>
<sequence>MARKNKLIIFVLNCTHALKEMTSPNDLNKSFMVFKDLFLISILFVLGLVYILFIDKQIEFIYKITYSIAWLNVLCALWFVKNTLYLIKNVVNTLITNRFKAILSKEIVCMDETCCIPGNVKYYKFLLYLSSLAMMFFVIAQVLIVQFMLFEFSYISIMLVLLAYAGFVHSDKRLYEISKLLNKKEHKVTKTESDWLIKTREFFRIKFVYVSMSGFVGAFFILLFFVLVHFSIGNAYSFLLHSISSISVGILLLSNQISMRAIHISILK</sequence>
<dbReference type="EMBL" id="UOYO01000014">
    <property type="protein sequence ID" value="VAY86582.1"/>
    <property type="molecule type" value="Genomic_DNA"/>
</dbReference>
<proteinExistence type="predicted"/>
<name>A0A3B1E5P0_9ZZZZ</name>
<feature type="transmembrane region" description="Helical" evidence="1">
    <location>
        <begin position="238"/>
        <end position="258"/>
    </location>
</feature>
<feature type="transmembrane region" description="Helical" evidence="1">
    <location>
        <begin position="125"/>
        <end position="146"/>
    </location>
</feature>
<feature type="transmembrane region" description="Helical" evidence="1">
    <location>
        <begin position="37"/>
        <end position="54"/>
    </location>
</feature>
<reference evidence="2" key="1">
    <citation type="submission" date="2018-10" db="EMBL/GenBank/DDBJ databases">
        <authorList>
            <person name="Aoki K."/>
        </authorList>
    </citation>
    <scope>NUCLEOTIDE SEQUENCE</scope>
</reference>
<feature type="transmembrane region" description="Helical" evidence="1">
    <location>
        <begin position="152"/>
        <end position="170"/>
    </location>
</feature>
<dbReference type="AlphaFoldDB" id="A0A3B1E5P0"/>
<evidence type="ECO:0000313" key="2">
    <source>
        <dbReference type="EMBL" id="VAY86582.1"/>
    </source>
</evidence>
<keyword evidence="1" id="KW-0472">Membrane</keyword>
<keyword evidence="1" id="KW-1133">Transmembrane helix</keyword>
<accession>A0A3B1E5P0</accession>
<organism evidence="2">
    <name type="scientific">hydrothermal vent metagenome</name>
    <dbReference type="NCBI Taxonomy" id="652676"/>
    <lineage>
        <taxon>unclassified sequences</taxon>
        <taxon>metagenomes</taxon>
        <taxon>ecological metagenomes</taxon>
    </lineage>
</organism>